<dbReference type="InterPro" id="IPR016163">
    <property type="entry name" value="Ald_DH_C"/>
</dbReference>
<dbReference type="CDD" id="cd07095">
    <property type="entry name" value="ALDH_SGSD_AstD"/>
    <property type="match status" value="1"/>
</dbReference>
<protein>
    <submittedName>
        <fullName evidence="8">Succinylglutamate-semialdehyde dehydrogenase</fullName>
        <ecNumber evidence="8">1.2.1.71</ecNumber>
    </submittedName>
</protein>
<dbReference type="KEGG" id="ttu:TERTU_2360"/>
<dbReference type="Gene3D" id="3.40.605.10">
    <property type="entry name" value="Aldehyde Dehydrogenase, Chain A, domain 1"/>
    <property type="match status" value="1"/>
</dbReference>
<dbReference type="EC" id="1.2.1.71" evidence="8"/>
<dbReference type="InterPro" id="IPR016162">
    <property type="entry name" value="Ald_DH_N"/>
</dbReference>
<dbReference type="PROSITE" id="PS00687">
    <property type="entry name" value="ALDEHYDE_DEHYDR_GLU"/>
    <property type="match status" value="1"/>
</dbReference>
<dbReference type="RefSeq" id="WP_015820919.1">
    <property type="nucleotide sequence ID" value="NC_012997.1"/>
</dbReference>
<dbReference type="PROSITE" id="PS00070">
    <property type="entry name" value="ALDEHYDE_DEHYDR_CYS"/>
    <property type="match status" value="1"/>
</dbReference>
<dbReference type="STRING" id="377629.TERTU_2360"/>
<sequence length="480" mass="51688">MHSVFIDGLWREGCGEPIRSIEPATGKTLWEGHSASTADVFQAVESAQVAFKPWRNMPLTERTSVVKHFAECLLSRQQELAEIISRETGKPHWESLQEVTAMINKVDISISAQQQRAGTTRDAQLALTHRPHGVMAVFGPYNFPGHLPNGHIVPALLAGNTVVFKPSEKTPYTAQRTLEIWAQAGLPAGVINLIQGGASVGKTLIDSDINGVLFTGSHATGVKIHRALAGHPEILLALELGGNNPLIVDEVDNIDVAAWHVIRSAFISTGQRCTCARRLVLIGNTGERVLERVIQWVPKLAIGHWQDNPFFGPLIDTMAVQQVLKIQDKLIAAGGEAILFAQPGEHAFISPGIVRINGNKTVFDDEVFGPLLQVYRAENFTQAVALANDTRFGLAAGLLSDNKAHQHIFLNESNAGVISINQPTAGASSKLPFGGTGHSGNHRPSALYAADYSAWPQSQMLGGDTAAQEPNPPQGFSANI</sequence>
<evidence type="ECO:0000256" key="3">
    <source>
        <dbReference type="ARBA" id="ARBA00023027"/>
    </source>
</evidence>
<evidence type="ECO:0000259" key="7">
    <source>
        <dbReference type="Pfam" id="PF00171"/>
    </source>
</evidence>
<keyword evidence="2 5" id="KW-0560">Oxidoreductase</keyword>
<evidence type="ECO:0000256" key="1">
    <source>
        <dbReference type="ARBA" id="ARBA00022503"/>
    </source>
</evidence>
<evidence type="ECO:0000256" key="5">
    <source>
        <dbReference type="RuleBase" id="RU003345"/>
    </source>
</evidence>
<feature type="domain" description="Aldehyde dehydrogenase" evidence="7">
    <location>
        <begin position="10"/>
        <end position="449"/>
    </location>
</feature>
<dbReference type="EMBL" id="CP001614">
    <property type="protein sequence ID" value="ACR14805.1"/>
    <property type="molecule type" value="Genomic_DNA"/>
</dbReference>
<evidence type="ECO:0000313" key="8">
    <source>
        <dbReference type="EMBL" id="ACR14805.1"/>
    </source>
</evidence>
<dbReference type="NCBIfam" id="NF006992">
    <property type="entry name" value="PRK09457.1"/>
    <property type="match status" value="1"/>
</dbReference>
<dbReference type="OrthoDB" id="5887723at2"/>
<dbReference type="Gene3D" id="3.40.309.10">
    <property type="entry name" value="Aldehyde Dehydrogenase, Chain A, domain 2"/>
    <property type="match status" value="1"/>
</dbReference>
<evidence type="ECO:0000256" key="2">
    <source>
        <dbReference type="ARBA" id="ARBA00023002"/>
    </source>
</evidence>
<dbReference type="eggNOG" id="COG1012">
    <property type="taxonomic scope" value="Bacteria"/>
</dbReference>
<feature type="region of interest" description="Disordered" evidence="6">
    <location>
        <begin position="460"/>
        <end position="480"/>
    </location>
</feature>
<reference evidence="8 9" key="1">
    <citation type="journal article" date="2009" name="PLoS ONE">
        <title>The complete genome of Teredinibacter turnerae T7901: an intracellular endosymbiont of marine wood-boring bivalves (shipworms).</title>
        <authorList>
            <person name="Yang J.C."/>
            <person name="Madupu R."/>
            <person name="Durkin A.S."/>
            <person name="Ekborg N.A."/>
            <person name="Pedamallu C.S."/>
            <person name="Hostetler J.B."/>
            <person name="Radune D."/>
            <person name="Toms B.S."/>
            <person name="Henrissat B."/>
            <person name="Coutinho P.M."/>
            <person name="Schwarz S."/>
            <person name="Field L."/>
            <person name="Trindade-Silva A.E."/>
            <person name="Soares C.A.G."/>
            <person name="Elshahawi S."/>
            <person name="Hanora A."/>
            <person name="Schmidt E.W."/>
            <person name="Haygood M.G."/>
            <person name="Posfai J."/>
            <person name="Benner J."/>
            <person name="Madinger C."/>
            <person name="Nove J."/>
            <person name="Anton B."/>
            <person name="Chaudhary K."/>
            <person name="Foster J."/>
            <person name="Holman A."/>
            <person name="Kumar S."/>
            <person name="Lessard P.A."/>
            <person name="Luyten Y.A."/>
            <person name="Slatko B."/>
            <person name="Wood N."/>
            <person name="Wu B."/>
            <person name="Teplitski M."/>
            <person name="Mougous J.D."/>
            <person name="Ward N."/>
            <person name="Eisen J.A."/>
            <person name="Badger J.H."/>
            <person name="Distel D.L."/>
        </authorList>
    </citation>
    <scope>NUCLEOTIDE SEQUENCE [LARGE SCALE GENOMIC DNA]</scope>
    <source>
        <strain evidence="9">ATCC 39867 / T7901</strain>
    </source>
</reference>
<dbReference type="AlphaFoldDB" id="C5BKA1"/>
<keyword evidence="9" id="KW-1185">Reference proteome</keyword>
<dbReference type="Proteomes" id="UP000009080">
    <property type="component" value="Chromosome"/>
</dbReference>
<evidence type="ECO:0000313" key="9">
    <source>
        <dbReference type="Proteomes" id="UP000009080"/>
    </source>
</evidence>
<gene>
    <name evidence="8" type="primary">astD</name>
    <name evidence="8" type="ordered locus">TERTU_2360</name>
</gene>
<dbReference type="InterPro" id="IPR029510">
    <property type="entry name" value="Ald_DH_CS_GLU"/>
</dbReference>
<proteinExistence type="inferred from homology"/>
<keyword evidence="1" id="KW-0056">Arginine metabolism</keyword>
<dbReference type="InterPro" id="IPR017649">
    <property type="entry name" value="SuccinylGlu_semiald_DH_AstD"/>
</dbReference>
<keyword evidence="3" id="KW-0520">NAD</keyword>
<evidence type="ECO:0000256" key="4">
    <source>
        <dbReference type="PROSITE-ProRule" id="PRU10007"/>
    </source>
</evidence>
<accession>C5BKA1</accession>
<dbReference type="PANTHER" id="PTHR11699">
    <property type="entry name" value="ALDEHYDE DEHYDROGENASE-RELATED"/>
    <property type="match status" value="1"/>
</dbReference>
<comment type="similarity">
    <text evidence="5">Belongs to the aldehyde dehydrogenase family.</text>
</comment>
<dbReference type="HOGENOM" id="CLU_005391_1_0_6"/>
<dbReference type="GO" id="GO:0006527">
    <property type="term" value="P:L-arginine catabolic process"/>
    <property type="evidence" value="ECO:0007669"/>
    <property type="project" value="InterPro"/>
</dbReference>
<dbReference type="InterPro" id="IPR016161">
    <property type="entry name" value="Ald_DH/histidinol_DH"/>
</dbReference>
<name>C5BKA1_TERTT</name>
<dbReference type="FunFam" id="3.40.605.10:FF:000010">
    <property type="entry name" value="N-succinylglutamate 5-semialdehyde dehydrogenase"/>
    <property type="match status" value="1"/>
</dbReference>
<organism evidence="8 9">
    <name type="scientific">Teredinibacter turnerae (strain ATCC 39867 / T7901)</name>
    <dbReference type="NCBI Taxonomy" id="377629"/>
    <lineage>
        <taxon>Bacteria</taxon>
        <taxon>Pseudomonadati</taxon>
        <taxon>Pseudomonadota</taxon>
        <taxon>Gammaproteobacteria</taxon>
        <taxon>Cellvibrionales</taxon>
        <taxon>Cellvibrionaceae</taxon>
        <taxon>Teredinibacter</taxon>
    </lineage>
</organism>
<dbReference type="InterPro" id="IPR015590">
    <property type="entry name" value="Aldehyde_DH_dom"/>
</dbReference>
<feature type="active site" evidence="4">
    <location>
        <position position="239"/>
    </location>
</feature>
<dbReference type="Pfam" id="PF00171">
    <property type="entry name" value="Aldedh"/>
    <property type="match status" value="1"/>
</dbReference>
<dbReference type="GO" id="GO:0043824">
    <property type="term" value="F:succinylglutamate-semialdehyde dehydrogenase activity"/>
    <property type="evidence" value="ECO:0007669"/>
    <property type="project" value="UniProtKB-EC"/>
</dbReference>
<dbReference type="SUPFAM" id="SSF53720">
    <property type="entry name" value="ALDH-like"/>
    <property type="match status" value="1"/>
</dbReference>
<dbReference type="InterPro" id="IPR016160">
    <property type="entry name" value="Ald_DH_CS_CYS"/>
</dbReference>
<evidence type="ECO:0000256" key="6">
    <source>
        <dbReference type="SAM" id="MobiDB-lite"/>
    </source>
</evidence>
<dbReference type="NCBIfam" id="TIGR03240">
    <property type="entry name" value="arg_catab_astD"/>
    <property type="match status" value="1"/>
</dbReference>